<sequence length="174" mass="18944">MNIDDRQIAGRILRQTALNAVDRHVLVALVLDGDGGIATIAADLDGIRLTAELDPADNALSRDVHHQQPAAGIHEIIARIDRDQRQQVADHLHGGRLAAYRDTAERRRFGRIGDVDEPDRFARAVGIDERLAVLGGGDDLGDGLLADVLRIEVQIVAERRNALKVHANRVGSQV</sequence>
<accession>A0ABW4Y4X2</accession>
<reference evidence="2" key="1">
    <citation type="journal article" date="2019" name="Int. J. Syst. Evol. Microbiol.">
        <title>The Global Catalogue of Microorganisms (GCM) 10K type strain sequencing project: providing services to taxonomists for standard genome sequencing and annotation.</title>
        <authorList>
            <consortium name="The Broad Institute Genomics Platform"/>
            <consortium name="The Broad Institute Genome Sequencing Center for Infectious Disease"/>
            <person name="Wu L."/>
            <person name="Ma J."/>
        </authorList>
    </citation>
    <scope>NUCLEOTIDE SEQUENCE [LARGE SCALE GENOMIC DNA]</scope>
    <source>
        <strain evidence="2">KACC 12597</strain>
    </source>
</reference>
<gene>
    <name evidence="1" type="ORF">ACFSJC_02525</name>
</gene>
<proteinExistence type="predicted"/>
<name>A0ABW4Y4X2_9GAMM</name>
<organism evidence="1 2">
    <name type="scientific">Thiorhodococcus fuscus</name>
    <dbReference type="NCBI Taxonomy" id="527200"/>
    <lineage>
        <taxon>Bacteria</taxon>
        <taxon>Pseudomonadati</taxon>
        <taxon>Pseudomonadota</taxon>
        <taxon>Gammaproteobacteria</taxon>
        <taxon>Chromatiales</taxon>
        <taxon>Chromatiaceae</taxon>
        <taxon>Thiorhodococcus</taxon>
    </lineage>
</organism>
<dbReference type="Proteomes" id="UP001597337">
    <property type="component" value="Unassembled WGS sequence"/>
</dbReference>
<evidence type="ECO:0000313" key="2">
    <source>
        <dbReference type="Proteomes" id="UP001597337"/>
    </source>
</evidence>
<protein>
    <submittedName>
        <fullName evidence="1">Uncharacterized protein</fullName>
    </submittedName>
</protein>
<dbReference type="EMBL" id="JBHUHX010000004">
    <property type="protein sequence ID" value="MFD2110714.1"/>
    <property type="molecule type" value="Genomic_DNA"/>
</dbReference>
<keyword evidence="2" id="KW-1185">Reference proteome</keyword>
<evidence type="ECO:0000313" key="1">
    <source>
        <dbReference type="EMBL" id="MFD2110714.1"/>
    </source>
</evidence>
<comment type="caution">
    <text evidence="1">The sequence shown here is derived from an EMBL/GenBank/DDBJ whole genome shotgun (WGS) entry which is preliminary data.</text>
</comment>
<dbReference type="RefSeq" id="WP_386022732.1">
    <property type="nucleotide sequence ID" value="NZ_JBHUHX010000004.1"/>
</dbReference>